<dbReference type="SUPFAM" id="SSF53474">
    <property type="entry name" value="alpha/beta-Hydrolases"/>
    <property type="match status" value="1"/>
</dbReference>
<organism evidence="2 3">
    <name type="scientific">Mucilaginibacter polytrichastri</name>
    <dbReference type="NCBI Taxonomy" id="1302689"/>
    <lineage>
        <taxon>Bacteria</taxon>
        <taxon>Pseudomonadati</taxon>
        <taxon>Bacteroidota</taxon>
        <taxon>Sphingobacteriia</taxon>
        <taxon>Sphingobacteriales</taxon>
        <taxon>Sphingobacteriaceae</taxon>
        <taxon>Mucilaginibacter</taxon>
    </lineage>
</organism>
<evidence type="ECO:0000259" key="1">
    <source>
        <dbReference type="Pfam" id="PF00561"/>
    </source>
</evidence>
<protein>
    <recommendedName>
        <fullName evidence="1">AB hydrolase-1 domain-containing protein</fullName>
    </recommendedName>
</protein>
<evidence type="ECO:0000313" key="3">
    <source>
        <dbReference type="Proteomes" id="UP000186720"/>
    </source>
</evidence>
<sequence>MNSYTHLTVPTQFVDAKGTIFAYRRFGKTGGLPLVFLQHFTGTLDNWDPAVTDGLAEEREVIIFDNAGIASSGGEVAPTIKGIAATAVQFIKALGLEKIDILGFSMGSFVAQQITLENPELVNRLIIVGSGPRGGEDLATFSPEVWAMFSKEYAQPDELLLDTFFSPTETSQAAGHLFLDRIRSRSVDRDISINDKVIPAQLAAITEWGTKSEGSFEYLKSIKQPVLVVNGKNDVLFPTVNSYILQQNLDNAKLILYPDSNHGALFQYADDFVKQANSFLNEVI</sequence>
<dbReference type="PANTHER" id="PTHR43798">
    <property type="entry name" value="MONOACYLGLYCEROL LIPASE"/>
    <property type="match status" value="1"/>
</dbReference>
<keyword evidence="3" id="KW-1185">Reference proteome</keyword>
<dbReference type="RefSeq" id="WP_074489373.1">
    <property type="nucleotide sequence ID" value="NZ_FPAM01000004.1"/>
</dbReference>
<dbReference type="InterPro" id="IPR050266">
    <property type="entry name" value="AB_hydrolase_sf"/>
</dbReference>
<dbReference type="GO" id="GO:0016020">
    <property type="term" value="C:membrane"/>
    <property type="evidence" value="ECO:0007669"/>
    <property type="project" value="TreeGrafter"/>
</dbReference>
<dbReference type="Gene3D" id="3.40.50.1820">
    <property type="entry name" value="alpha/beta hydrolase"/>
    <property type="match status" value="1"/>
</dbReference>
<dbReference type="GO" id="GO:0047372">
    <property type="term" value="F:monoacylglycerol lipase activity"/>
    <property type="evidence" value="ECO:0007669"/>
    <property type="project" value="TreeGrafter"/>
</dbReference>
<dbReference type="EMBL" id="MPPL01000001">
    <property type="protein sequence ID" value="OKS86700.1"/>
    <property type="molecule type" value="Genomic_DNA"/>
</dbReference>
<dbReference type="GO" id="GO:0046464">
    <property type="term" value="P:acylglycerol catabolic process"/>
    <property type="evidence" value="ECO:0007669"/>
    <property type="project" value="TreeGrafter"/>
</dbReference>
<dbReference type="AlphaFoldDB" id="A0A1Q5ZY61"/>
<proteinExistence type="predicted"/>
<comment type="caution">
    <text evidence="2">The sequence shown here is derived from an EMBL/GenBank/DDBJ whole genome shotgun (WGS) entry which is preliminary data.</text>
</comment>
<dbReference type="PRINTS" id="PR00111">
    <property type="entry name" value="ABHYDROLASE"/>
</dbReference>
<evidence type="ECO:0000313" key="2">
    <source>
        <dbReference type="EMBL" id="OKS86700.1"/>
    </source>
</evidence>
<feature type="domain" description="AB hydrolase-1" evidence="1">
    <location>
        <begin position="33"/>
        <end position="266"/>
    </location>
</feature>
<accession>A0A1Q5ZY61</accession>
<dbReference type="OrthoDB" id="9773293at2"/>
<dbReference type="Pfam" id="PF00561">
    <property type="entry name" value="Abhydrolase_1"/>
    <property type="match status" value="1"/>
</dbReference>
<dbReference type="Proteomes" id="UP000186720">
    <property type="component" value="Unassembled WGS sequence"/>
</dbReference>
<gene>
    <name evidence="2" type="ORF">RG47T_2157</name>
</gene>
<reference evidence="2 3" key="1">
    <citation type="submission" date="2016-11" db="EMBL/GenBank/DDBJ databases">
        <title>Whole Genome Sequencing of Mucilaginibacter polytrichastri RG4-7(T) isolated from the moss sample.</title>
        <authorList>
            <person name="Li Y."/>
        </authorList>
    </citation>
    <scope>NUCLEOTIDE SEQUENCE [LARGE SCALE GENOMIC DNA]</scope>
    <source>
        <strain evidence="2 3">RG4-7</strain>
    </source>
</reference>
<name>A0A1Q5ZY61_9SPHI</name>
<dbReference type="STRING" id="1302689.RG47T_2157"/>
<dbReference type="InterPro" id="IPR000073">
    <property type="entry name" value="AB_hydrolase_1"/>
</dbReference>
<dbReference type="PANTHER" id="PTHR43798:SF5">
    <property type="entry name" value="MONOACYLGLYCEROL LIPASE ABHD6"/>
    <property type="match status" value="1"/>
</dbReference>
<dbReference type="InterPro" id="IPR029058">
    <property type="entry name" value="AB_hydrolase_fold"/>
</dbReference>